<sequence length="83" mass="9397">MTTEPTDPLFDTEPLQEEADLEISGDISLLQHCRVSLWMEQYHGSKPVEETVNADLIALEESFRLVIAQWNVPVARRLGALTM</sequence>
<organism evidence="1 2">
    <name type="scientific">Penicillium camemberti (strain FM 013)</name>
    <dbReference type="NCBI Taxonomy" id="1429867"/>
    <lineage>
        <taxon>Eukaryota</taxon>
        <taxon>Fungi</taxon>
        <taxon>Dikarya</taxon>
        <taxon>Ascomycota</taxon>
        <taxon>Pezizomycotina</taxon>
        <taxon>Eurotiomycetes</taxon>
        <taxon>Eurotiomycetidae</taxon>
        <taxon>Eurotiales</taxon>
        <taxon>Aspergillaceae</taxon>
        <taxon>Penicillium</taxon>
    </lineage>
</organism>
<dbReference type="AlphaFoldDB" id="A0A0G4PUG0"/>
<keyword evidence="2" id="KW-1185">Reference proteome</keyword>
<dbReference type="Proteomes" id="UP000053732">
    <property type="component" value="Unassembled WGS sequence"/>
</dbReference>
<gene>
    <name evidence="1" type="ORF">PCAMFM013_S040g000030</name>
</gene>
<proteinExistence type="predicted"/>
<protein>
    <submittedName>
        <fullName evidence="1">Str. FM013</fullName>
    </submittedName>
</protein>
<dbReference type="EMBL" id="HG793173">
    <property type="protein sequence ID" value="CRL29804.1"/>
    <property type="molecule type" value="Genomic_DNA"/>
</dbReference>
<accession>A0A0G4PUG0</accession>
<evidence type="ECO:0000313" key="2">
    <source>
        <dbReference type="Proteomes" id="UP000053732"/>
    </source>
</evidence>
<name>A0A0G4PUG0_PENC3</name>
<evidence type="ECO:0000313" key="1">
    <source>
        <dbReference type="EMBL" id="CRL29804.1"/>
    </source>
</evidence>
<reference evidence="1 2" key="1">
    <citation type="journal article" date="2014" name="Nat. Commun.">
        <title>Multiple recent horizontal transfers of a large genomic region in cheese making fungi.</title>
        <authorList>
            <person name="Cheeseman K."/>
            <person name="Ropars J."/>
            <person name="Renault P."/>
            <person name="Dupont J."/>
            <person name="Gouzy J."/>
            <person name="Branca A."/>
            <person name="Abraham A.L."/>
            <person name="Ceppi M."/>
            <person name="Conseiller E."/>
            <person name="Debuchy R."/>
            <person name="Malagnac F."/>
            <person name="Goarin A."/>
            <person name="Silar P."/>
            <person name="Lacoste S."/>
            <person name="Sallet E."/>
            <person name="Bensimon A."/>
            <person name="Giraud T."/>
            <person name="Brygoo Y."/>
        </authorList>
    </citation>
    <scope>NUCLEOTIDE SEQUENCE [LARGE SCALE GENOMIC DNA]</scope>
    <source>
        <strain evidence="2">FM 013</strain>
    </source>
</reference>